<dbReference type="RefSeq" id="XP_070886746.1">
    <property type="nucleotide sequence ID" value="XM_071035426.1"/>
</dbReference>
<dbReference type="GeneID" id="98150498"/>
<dbReference type="EMBL" id="JBFXLQ010000017">
    <property type="protein sequence ID" value="KAL2867767.1"/>
    <property type="molecule type" value="Genomic_DNA"/>
</dbReference>
<dbReference type="Proteomes" id="UP001610432">
    <property type="component" value="Unassembled WGS sequence"/>
</dbReference>
<proteinExistence type="predicted"/>
<gene>
    <name evidence="1" type="ORF">BJX67DRAFT_77279</name>
</gene>
<protein>
    <submittedName>
        <fullName evidence="1">Uncharacterized protein</fullName>
    </submittedName>
</protein>
<sequence>MRPTRRRFETGIFPENIFDVTIQLCLNVSSMYGYARIFPVIARLVASTVAVKGDVHGRGCISGGTGPCGTRKLRRAKESADKEREAGACDRAGRITHLGAGHTLAHGDEAQQHLAGPGDLGICRREGGGVWSLRAPAEEAGERVTESIIPVQSHSSLAGQAIIAQL</sequence>
<name>A0ABR4LTQ6_9EURO</name>
<evidence type="ECO:0000313" key="1">
    <source>
        <dbReference type="EMBL" id="KAL2867767.1"/>
    </source>
</evidence>
<organism evidence="1 2">
    <name type="scientific">Aspergillus lucknowensis</name>
    <dbReference type="NCBI Taxonomy" id="176173"/>
    <lineage>
        <taxon>Eukaryota</taxon>
        <taxon>Fungi</taxon>
        <taxon>Dikarya</taxon>
        <taxon>Ascomycota</taxon>
        <taxon>Pezizomycotina</taxon>
        <taxon>Eurotiomycetes</taxon>
        <taxon>Eurotiomycetidae</taxon>
        <taxon>Eurotiales</taxon>
        <taxon>Aspergillaceae</taxon>
        <taxon>Aspergillus</taxon>
        <taxon>Aspergillus subgen. Nidulantes</taxon>
    </lineage>
</organism>
<comment type="caution">
    <text evidence="1">The sequence shown here is derived from an EMBL/GenBank/DDBJ whole genome shotgun (WGS) entry which is preliminary data.</text>
</comment>
<reference evidence="1 2" key="1">
    <citation type="submission" date="2024-07" db="EMBL/GenBank/DDBJ databases">
        <title>Section-level genome sequencing and comparative genomics of Aspergillus sections Usti and Cavernicolus.</title>
        <authorList>
            <consortium name="Lawrence Berkeley National Laboratory"/>
            <person name="Nybo J.L."/>
            <person name="Vesth T.C."/>
            <person name="Theobald S."/>
            <person name="Frisvad J.C."/>
            <person name="Larsen T.O."/>
            <person name="Kjaerboelling I."/>
            <person name="Rothschild-Mancinelli K."/>
            <person name="Lyhne E.K."/>
            <person name="Kogle M.E."/>
            <person name="Barry K."/>
            <person name="Clum A."/>
            <person name="Na H."/>
            <person name="Ledsgaard L."/>
            <person name="Lin J."/>
            <person name="Lipzen A."/>
            <person name="Kuo A."/>
            <person name="Riley R."/>
            <person name="Mondo S."/>
            <person name="Labutti K."/>
            <person name="Haridas S."/>
            <person name="Pangalinan J."/>
            <person name="Salamov A.A."/>
            <person name="Simmons B.A."/>
            <person name="Magnuson J.K."/>
            <person name="Chen J."/>
            <person name="Drula E."/>
            <person name="Henrissat B."/>
            <person name="Wiebenga A."/>
            <person name="Lubbers R.J."/>
            <person name="Gomes A.C."/>
            <person name="Macurrencykelacurrency M.R."/>
            <person name="Stajich J."/>
            <person name="Grigoriev I.V."/>
            <person name="Mortensen U.H."/>
            <person name="De Vries R.P."/>
            <person name="Baker S.E."/>
            <person name="Andersen M.R."/>
        </authorList>
    </citation>
    <scope>NUCLEOTIDE SEQUENCE [LARGE SCALE GENOMIC DNA]</scope>
    <source>
        <strain evidence="1 2">CBS 449.75</strain>
    </source>
</reference>
<evidence type="ECO:0000313" key="2">
    <source>
        <dbReference type="Proteomes" id="UP001610432"/>
    </source>
</evidence>
<keyword evidence="2" id="KW-1185">Reference proteome</keyword>
<accession>A0ABR4LTQ6</accession>